<evidence type="ECO:0000259" key="2">
    <source>
        <dbReference type="PROSITE" id="PS51613"/>
    </source>
</evidence>
<protein>
    <recommendedName>
        <fullName evidence="1">Cap-specific mRNA (nucleoside-2'-O-)-methyltransferase 1</fullName>
        <ecNumber evidence="1">2.1.1.57</ecNumber>
    </recommendedName>
    <alternativeName>
        <fullName evidence="1">Cap1 2'O-ribose methyltransferase 1</fullName>
    </alternativeName>
</protein>
<keyword evidence="1" id="KW-0949">S-adenosyl-L-methionine</keyword>
<dbReference type="Proteomes" id="UP001187531">
    <property type="component" value="Unassembled WGS sequence"/>
</dbReference>
<dbReference type="GO" id="GO:0006370">
    <property type="term" value="P:7-methylguanosine mRNA capping"/>
    <property type="evidence" value="ECO:0007669"/>
    <property type="project" value="UniProtKB-UniRule"/>
</dbReference>
<dbReference type="EMBL" id="JAVRJZ010000017">
    <property type="protein sequence ID" value="KAK2710052.1"/>
    <property type="molecule type" value="Genomic_DNA"/>
</dbReference>
<dbReference type="PANTHER" id="PTHR16121:SF0">
    <property type="entry name" value="CAP-SPECIFIC MRNA (NUCLEOSIDE-2'-O-)-METHYLTRANSFERASE 1"/>
    <property type="match status" value="1"/>
</dbReference>
<dbReference type="PANTHER" id="PTHR16121">
    <property type="entry name" value="CAP-SPECIFIC MRNA (NUCLEOSIDE-2'-O-)-METHYLTRANSFERASE 1-RELATED"/>
    <property type="match status" value="1"/>
</dbReference>
<dbReference type="InterPro" id="IPR050851">
    <property type="entry name" value="mRNA_Cap_2O-Ribose_MeTrfase"/>
</dbReference>
<dbReference type="SUPFAM" id="SSF56091">
    <property type="entry name" value="DNA ligase/mRNA capping enzyme, catalytic domain"/>
    <property type="match status" value="1"/>
</dbReference>
<evidence type="ECO:0000313" key="4">
    <source>
        <dbReference type="Proteomes" id="UP001187531"/>
    </source>
</evidence>
<accession>A0AA88KZ21</accession>
<dbReference type="GO" id="GO:0003676">
    <property type="term" value="F:nucleic acid binding"/>
    <property type="evidence" value="ECO:0007669"/>
    <property type="project" value="UniProtKB-UniRule"/>
</dbReference>
<dbReference type="GO" id="GO:0005634">
    <property type="term" value="C:nucleus"/>
    <property type="evidence" value="ECO:0007669"/>
    <property type="project" value="UniProtKB-SubCell"/>
</dbReference>
<keyword evidence="1" id="KW-0506">mRNA capping</keyword>
<dbReference type="InterPro" id="IPR029063">
    <property type="entry name" value="SAM-dependent_MTases_sf"/>
</dbReference>
<evidence type="ECO:0000256" key="1">
    <source>
        <dbReference type="RuleBase" id="RU368012"/>
    </source>
</evidence>
<dbReference type="InterPro" id="IPR002877">
    <property type="entry name" value="RNA_MeTrfase_FtsJ_dom"/>
</dbReference>
<sequence length="648" mass="74696">MQTVFDSLDEKQLRDARTRSNPFETIKKVFFQNRAAVKMAEIDAVTEFMFTNFNQRNDDASNVDAKEPLYFADVCAGPGGFSEYVLFRKKWHSKGFGFTLKGDNDFKLEEFLVGPPECFEPYYGKNGDGNVYEPENITSLKDFIYDNTDGRGVHFMMADGGFSVDGQENIQEILSKRLYLCQFLVALCVVRTGGHFVCKLFDIFTPFSVGLIYLMWMSFEQISIFKPNSSRPANSERYIICKGKKEEASAVTNYMAMINSTLAKLTNLDKDVTDIVPLHILTQTSEFFDYIYTSNVELGRRQIIGLAKIAAFARDTMLTESKQADMKKKCLEYWKIEEDVRRRPHKDSPRNTANKLIKMARVEEKMLTSQDKFLDKSNLATTMRSLLDWKGFIVGGCIEKHERTFYLSLGRSEVYRYENGSWVRPFSSEGSCSVELPRETLLYGEIIFEYRGSGKGQRKRQSLYIYDAFYLGGEYIGDKHLVDRYCLCQKFAKAVNKPSRNDLIAVRVHTMYDTEHITLLFKKLNRQYMKGGGPTEKLVYMVDETSCILPRGVLFLKGTKDPWMLGFSKSTQKQYFFHTMKRVSEYNAPKDSCLPFSLCMEKRFLWEWSEESRLLSRQPEEASDEKLSIRNVKTFVHSMSAQSGIACS</sequence>
<keyword evidence="1" id="KW-0507">mRNA processing</keyword>
<keyword evidence="1" id="KW-0539">Nucleus</keyword>
<dbReference type="FunFam" id="3.40.50.12760:FF:000004">
    <property type="entry name" value="FtsJ-like methyltransferase"/>
    <property type="match status" value="1"/>
</dbReference>
<keyword evidence="1" id="KW-0808">Transferase</keyword>
<dbReference type="Pfam" id="PF01728">
    <property type="entry name" value="FtsJ"/>
    <property type="match status" value="1"/>
</dbReference>
<dbReference type="GO" id="GO:0016556">
    <property type="term" value="P:mRNA modification"/>
    <property type="evidence" value="ECO:0007669"/>
    <property type="project" value="UniProtKB-UniRule"/>
</dbReference>
<dbReference type="GO" id="GO:0004483">
    <property type="term" value="F:methyltransferase cap1 activity"/>
    <property type="evidence" value="ECO:0007669"/>
    <property type="project" value="UniProtKB-UniRule"/>
</dbReference>
<dbReference type="AlphaFoldDB" id="A0AA88KZ21"/>
<dbReference type="Gene3D" id="3.30.470.30">
    <property type="entry name" value="DNA ligase/mRNA capping enzyme"/>
    <property type="match status" value="1"/>
</dbReference>
<dbReference type="GO" id="GO:0032259">
    <property type="term" value="P:methylation"/>
    <property type="evidence" value="ECO:0007669"/>
    <property type="project" value="UniProtKB-KW"/>
</dbReference>
<dbReference type="InterPro" id="IPR025816">
    <property type="entry name" value="RrmJ-type_MeTrfase"/>
</dbReference>
<dbReference type="SUPFAM" id="SSF53335">
    <property type="entry name" value="S-adenosyl-L-methionine-dependent methyltransferases"/>
    <property type="match status" value="1"/>
</dbReference>
<comment type="catalytic activity">
    <reaction evidence="1">
        <text>a 5'-end (N(7)-methyl 5'-triphosphoguanosine)-ribonucleoside in mRNA + S-adenosyl-L-methionine = a 5'-end (N(7)-methyl 5'-triphosphoguanosine)-(2'-O-methyl-ribonucleoside) in mRNA + S-adenosyl-L-homocysteine + H(+)</text>
        <dbReference type="Rhea" id="RHEA:67020"/>
        <dbReference type="Rhea" id="RHEA-COMP:17167"/>
        <dbReference type="Rhea" id="RHEA-COMP:17168"/>
        <dbReference type="ChEBI" id="CHEBI:15378"/>
        <dbReference type="ChEBI" id="CHEBI:57856"/>
        <dbReference type="ChEBI" id="CHEBI:59789"/>
        <dbReference type="ChEBI" id="CHEBI:156461"/>
        <dbReference type="ChEBI" id="CHEBI:167609"/>
        <dbReference type="EC" id="2.1.1.57"/>
    </reaction>
</comment>
<dbReference type="PROSITE" id="PS51613">
    <property type="entry name" value="SAM_MT_RRMJ"/>
    <property type="match status" value="1"/>
</dbReference>
<evidence type="ECO:0000313" key="3">
    <source>
        <dbReference type="EMBL" id="KAK2710052.1"/>
    </source>
</evidence>
<comment type="subcellular location">
    <subcellularLocation>
        <location evidence="1">Nucleus</location>
    </subcellularLocation>
</comment>
<comment type="caution">
    <text evidence="3">The sequence shown here is derived from an EMBL/GenBank/DDBJ whole genome shotgun (WGS) entry which is preliminary data.</text>
</comment>
<dbReference type="EC" id="2.1.1.57" evidence="1"/>
<feature type="domain" description="RrmJ-type SAM-dependent 2'-O-MTase" evidence="2">
    <location>
        <begin position="30"/>
        <end position="245"/>
    </location>
</feature>
<comment type="function">
    <text evidence="1">S-adenosyl-L-methionine-dependent methyltransferase that mediates RNA cap1 2'-O-ribose methylation to the 5'-cap structure of RNAs. Methylates the ribose of the first nucleotide of a m(7)GpppG-capped mRNA to produce m(7)GpppNmp (cap1).</text>
</comment>
<proteinExistence type="predicted"/>
<keyword evidence="1" id="KW-0489">Methyltransferase</keyword>
<name>A0AA88KZ21_ARTSF</name>
<reference evidence="3" key="1">
    <citation type="submission" date="2023-07" db="EMBL/GenBank/DDBJ databases">
        <title>Chromosome-level genome assembly of Artemia franciscana.</title>
        <authorList>
            <person name="Jo E."/>
        </authorList>
    </citation>
    <scope>NUCLEOTIDE SEQUENCE</scope>
    <source>
        <tissue evidence="3">Whole body</tissue>
    </source>
</reference>
<dbReference type="Gene3D" id="3.40.50.12760">
    <property type="match status" value="1"/>
</dbReference>
<organism evidence="3 4">
    <name type="scientific">Artemia franciscana</name>
    <name type="common">Brine shrimp</name>
    <name type="synonym">Artemia sanfranciscana</name>
    <dbReference type="NCBI Taxonomy" id="6661"/>
    <lineage>
        <taxon>Eukaryota</taxon>
        <taxon>Metazoa</taxon>
        <taxon>Ecdysozoa</taxon>
        <taxon>Arthropoda</taxon>
        <taxon>Crustacea</taxon>
        <taxon>Branchiopoda</taxon>
        <taxon>Anostraca</taxon>
        <taxon>Artemiidae</taxon>
        <taxon>Artemia</taxon>
    </lineage>
</organism>
<dbReference type="GO" id="GO:0005737">
    <property type="term" value="C:cytoplasm"/>
    <property type="evidence" value="ECO:0007669"/>
    <property type="project" value="TreeGrafter"/>
</dbReference>
<keyword evidence="4" id="KW-1185">Reference proteome</keyword>
<gene>
    <name evidence="3" type="ORF">QYM36_013652</name>
</gene>